<evidence type="ECO:0000313" key="3">
    <source>
        <dbReference type="Proteomes" id="UP000252132"/>
    </source>
</evidence>
<name>A0A368DZY1_9PROT</name>
<gene>
    <name evidence="2" type="ORF">DBW69_03655</name>
</gene>
<feature type="transmembrane region" description="Helical" evidence="1">
    <location>
        <begin position="12"/>
        <end position="33"/>
    </location>
</feature>
<keyword evidence="1" id="KW-1133">Transmembrane helix</keyword>
<accession>A0A368DZY1</accession>
<dbReference type="Proteomes" id="UP000252132">
    <property type="component" value="Unassembled WGS sequence"/>
</dbReference>
<keyword evidence="1" id="KW-0472">Membrane</keyword>
<keyword evidence="1" id="KW-0812">Transmembrane</keyword>
<feature type="transmembrane region" description="Helical" evidence="1">
    <location>
        <begin position="45"/>
        <end position="64"/>
    </location>
</feature>
<evidence type="ECO:0000256" key="1">
    <source>
        <dbReference type="SAM" id="Phobius"/>
    </source>
</evidence>
<dbReference type="AlphaFoldDB" id="A0A368DZY1"/>
<sequence length="66" mass="7563">MNYIKWAESKIINFKWYDIGLIKLSVFAFAFLSAKLCPEVLSLHWGFYLAAGLAFALPVYCKILKS</sequence>
<dbReference type="EMBL" id="QOQF01000009">
    <property type="protein sequence ID" value="RCL77399.1"/>
    <property type="molecule type" value="Genomic_DNA"/>
</dbReference>
<comment type="caution">
    <text evidence="2">The sequence shown here is derived from an EMBL/GenBank/DDBJ whole genome shotgun (WGS) entry which is preliminary data.</text>
</comment>
<organism evidence="2 3">
    <name type="scientific">PS1 clade bacterium</name>
    <dbReference type="NCBI Taxonomy" id="2175152"/>
    <lineage>
        <taxon>Bacteria</taxon>
        <taxon>Pseudomonadati</taxon>
        <taxon>Pseudomonadota</taxon>
        <taxon>Alphaproteobacteria</taxon>
        <taxon>PS1 clade</taxon>
    </lineage>
</organism>
<protein>
    <submittedName>
        <fullName evidence="2">Uncharacterized protein</fullName>
    </submittedName>
</protein>
<evidence type="ECO:0000313" key="2">
    <source>
        <dbReference type="EMBL" id="RCL77399.1"/>
    </source>
</evidence>
<reference evidence="2 3" key="1">
    <citation type="journal article" date="2018" name="Microbiome">
        <title>Fine metagenomic profile of the Mediterranean stratified and mixed water columns revealed by assembly and recruitment.</title>
        <authorList>
            <person name="Haro-Moreno J.M."/>
            <person name="Lopez-Perez M."/>
            <person name="De La Torre J.R."/>
            <person name="Picazo A."/>
            <person name="Camacho A."/>
            <person name="Rodriguez-Valera F."/>
        </authorList>
    </citation>
    <scope>NUCLEOTIDE SEQUENCE [LARGE SCALE GENOMIC DNA]</scope>
    <source>
        <strain evidence="2">MED-G55</strain>
    </source>
</reference>
<proteinExistence type="predicted"/>